<dbReference type="InterPro" id="IPR052550">
    <property type="entry name" value="Pyrimidine_5'-ntase_YjjG"/>
</dbReference>
<dbReference type="InterPro" id="IPR006439">
    <property type="entry name" value="HAD-SF_hydro_IA"/>
</dbReference>
<dbReference type="SUPFAM" id="SSF56784">
    <property type="entry name" value="HAD-like"/>
    <property type="match status" value="1"/>
</dbReference>
<dbReference type="PANTHER" id="PTHR47478">
    <property type="match status" value="1"/>
</dbReference>
<dbReference type="Pfam" id="PF00702">
    <property type="entry name" value="Hydrolase"/>
    <property type="match status" value="1"/>
</dbReference>
<dbReference type="Gene3D" id="1.10.150.240">
    <property type="entry name" value="Putative phosphatase, domain 2"/>
    <property type="match status" value="1"/>
</dbReference>
<dbReference type="InterPro" id="IPR023198">
    <property type="entry name" value="PGP-like_dom2"/>
</dbReference>
<accession>A0A9D1HA03</accession>
<dbReference type="SFLD" id="SFLDS00003">
    <property type="entry name" value="Haloacid_Dehalogenase"/>
    <property type="match status" value="1"/>
</dbReference>
<evidence type="ECO:0000313" key="1">
    <source>
        <dbReference type="EMBL" id="HIT98383.1"/>
    </source>
</evidence>
<proteinExistence type="predicted"/>
<dbReference type="InterPro" id="IPR036412">
    <property type="entry name" value="HAD-like_sf"/>
</dbReference>
<dbReference type="SFLD" id="SFLDG01129">
    <property type="entry name" value="C1.5:_HAD__Beta-PGM__Phosphata"/>
    <property type="match status" value="1"/>
</dbReference>
<dbReference type="AlphaFoldDB" id="A0A9D1HA03"/>
<dbReference type="InterPro" id="IPR023214">
    <property type="entry name" value="HAD_sf"/>
</dbReference>
<dbReference type="Proteomes" id="UP000824161">
    <property type="component" value="Unassembled WGS sequence"/>
</dbReference>
<reference evidence="1" key="2">
    <citation type="journal article" date="2021" name="PeerJ">
        <title>Extensive microbial diversity within the chicken gut microbiome revealed by metagenomics and culture.</title>
        <authorList>
            <person name="Gilroy R."/>
            <person name="Ravi A."/>
            <person name="Getino M."/>
            <person name="Pursley I."/>
            <person name="Horton D.L."/>
            <person name="Alikhan N.F."/>
            <person name="Baker D."/>
            <person name="Gharbi K."/>
            <person name="Hall N."/>
            <person name="Watson M."/>
            <person name="Adriaenssens E.M."/>
            <person name="Foster-Nyarko E."/>
            <person name="Jarju S."/>
            <person name="Secka A."/>
            <person name="Antonio M."/>
            <person name="Oren A."/>
            <person name="Chaudhuri R.R."/>
            <person name="La Ragione R."/>
            <person name="Hildebrand F."/>
            <person name="Pallen M.J."/>
        </authorList>
    </citation>
    <scope>NUCLEOTIDE SEQUENCE</scope>
    <source>
        <strain evidence="1">1383</strain>
    </source>
</reference>
<reference evidence="1" key="1">
    <citation type="submission" date="2020-10" db="EMBL/GenBank/DDBJ databases">
        <authorList>
            <person name="Gilroy R."/>
        </authorList>
    </citation>
    <scope>NUCLEOTIDE SEQUENCE</scope>
    <source>
        <strain evidence="1">1383</strain>
    </source>
</reference>
<dbReference type="Gene3D" id="3.40.50.1000">
    <property type="entry name" value="HAD superfamily/HAD-like"/>
    <property type="match status" value="1"/>
</dbReference>
<protein>
    <submittedName>
        <fullName evidence="1">HAD-IA family hydrolase</fullName>
    </submittedName>
</protein>
<sequence>MTIRDMDTTQQNDRENITEGISVVFFDLDHTLWDFERNSAEALSQTLHLLGLVGRNGLTEQEFIARYHVINDRMWDEYRRGLIAKSELRTRRFDRALALFSIREDGLAERFARTYLDLCPRKRHLLPGARQTLERVSARYPVWLLTNGFSEVQTIKVDNPDIKPYIRGMVTSEQAEAKKPSPDIFLYAARQASVPPSRCAMIGDDLQNDVLAAVQAGFCRGVWFSPQGEELPQEADRQRVCRVSSLLEVPECL</sequence>
<dbReference type="PANTHER" id="PTHR47478:SF1">
    <property type="entry name" value="PYRIMIDINE 5'-NUCLEOTIDASE YJJG"/>
    <property type="match status" value="1"/>
</dbReference>
<gene>
    <name evidence="1" type="ORF">IAC44_06045</name>
</gene>
<dbReference type="NCBIfam" id="TIGR01549">
    <property type="entry name" value="HAD-SF-IA-v1"/>
    <property type="match status" value="1"/>
</dbReference>
<dbReference type="EMBL" id="DVLY01000149">
    <property type="protein sequence ID" value="HIT98383.1"/>
    <property type="molecule type" value="Genomic_DNA"/>
</dbReference>
<dbReference type="GO" id="GO:0016787">
    <property type="term" value="F:hydrolase activity"/>
    <property type="evidence" value="ECO:0007669"/>
    <property type="project" value="UniProtKB-KW"/>
</dbReference>
<comment type="caution">
    <text evidence="1">The sequence shown here is derived from an EMBL/GenBank/DDBJ whole genome shotgun (WGS) entry which is preliminary data.</text>
</comment>
<name>A0A9D1HA03_9FLAO</name>
<organism evidence="1 2">
    <name type="scientific">Candidatus Merdimorpha stercoravium</name>
    <dbReference type="NCBI Taxonomy" id="2840863"/>
    <lineage>
        <taxon>Bacteria</taxon>
        <taxon>Pseudomonadati</taxon>
        <taxon>Bacteroidota</taxon>
        <taxon>Flavobacteriia</taxon>
        <taxon>Flavobacteriales</taxon>
        <taxon>Candidatus Merdimorpha</taxon>
    </lineage>
</organism>
<keyword evidence="1" id="KW-0378">Hydrolase</keyword>
<evidence type="ECO:0000313" key="2">
    <source>
        <dbReference type="Proteomes" id="UP000824161"/>
    </source>
</evidence>
<dbReference type="NCBIfam" id="TIGR01509">
    <property type="entry name" value="HAD-SF-IA-v3"/>
    <property type="match status" value="1"/>
</dbReference>